<sequence length="129" mass="14601">MESIQTKTILLVEDDQISGRMYQNTFLVHGIECTLVATGEEAFEKLKNFLPDLILLDVKLENSIDGFTILEMIKKDSKLQKIPVWLLTNIWETGNREKGVSLGAEDFIGKTNILPLDLVKKVKKRLGLV</sequence>
<dbReference type="InterPro" id="IPR011006">
    <property type="entry name" value="CheY-like_superfamily"/>
</dbReference>
<name>A0A1F5N4Z0_9BACT</name>
<dbReference type="STRING" id="1797794.A3H40_02615"/>
<proteinExistence type="predicted"/>
<gene>
    <name evidence="4" type="ORF">A3H40_02615</name>
</gene>
<dbReference type="SMART" id="SM00448">
    <property type="entry name" value="REC"/>
    <property type="match status" value="1"/>
</dbReference>
<feature type="domain" description="Response regulatory" evidence="3">
    <location>
        <begin position="8"/>
        <end position="125"/>
    </location>
</feature>
<accession>A0A1F5N4Z0</accession>
<feature type="modified residue" description="4-aspartylphosphate" evidence="2">
    <location>
        <position position="57"/>
    </location>
</feature>
<dbReference type="Gene3D" id="3.40.50.2300">
    <property type="match status" value="1"/>
</dbReference>
<dbReference type="SUPFAM" id="SSF52172">
    <property type="entry name" value="CheY-like"/>
    <property type="match status" value="1"/>
</dbReference>
<dbReference type="EMBL" id="MFDV01000003">
    <property type="protein sequence ID" value="OGE72731.1"/>
    <property type="molecule type" value="Genomic_DNA"/>
</dbReference>
<organism evidence="4 5">
    <name type="scientific">Candidatus Daviesbacteria bacterium RIFCSPLOWO2_02_FULL_38_15</name>
    <dbReference type="NCBI Taxonomy" id="1797794"/>
    <lineage>
        <taxon>Bacteria</taxon>
        <taxon>Candidatus Daviesiibacteriota</taxon>
    </lineage>
</organism>
<evidence type="ECO:0000256" key="1">
    <source>
        <dbReference type="ARBA" id="ARBA00022553"/>
    </source>
</evidence>
<dbReference type="InterPro" id="IPR050595">
    <property type="entry name" value="Bact_response_regulator"/>
</dbReference>
<dbReference type="Proteomes" id="UP000177057">
    <property type="component" value="Unassembled WGS sequence"/>
</dbReference>
<protein>
    <recommendedName>
        <fullName evidence="3">Response regulatory domain-containing protein</fullName>
    </recommendedName>
</protein>
<dbReference type="Pfam" id="PF00072">
    <property type="entry name" value="Response_reg"/>
    <property type="match status" value="1"/>
</dbReference>
<dbReference type="AlphaFoldDB" id="A0A1F5N4Z0"/>
<dbReference type="PROSITE" id="PS50110">
    <property type="entry name" value="RESPONSE_REGULATORY"/>
    <property type="match status" value="1"/>
</dbReference>
<dbReference type="InterPro" id="IPR001789">
    <property type="entry name" value="Sig_transdc_resp-reg_receiver"/>
</dbReference>
<dbReference type="GO" id="GO:0000160">
    <property type="term" value="P:phosphorelay signal transduction system"/>
    <property type="evidence" value="ECO:0007669"/>
    <property type="project" value="InterPro"/>
</dbReference>
<dbReference type="PANTHER" id="PTHR44591:SF3">
    <property type="entry name" value="RESPONSE REGULATORY DOMAIN-CONTAINING PROTEIN"/>
    <property type="match status" value="1"/>
</dbReference>
<keyword evidence="1 2" id="KW-0597">Phosphoprotein</keyword>
<comment type="caution">
    <text evidence="4">The sequence shown here is derived from an EMBL/GenBank/DDBJ whole genome shotgun (WGS) entry which is preliminary data.</text>
</comment>
<evidence type="ECO:0000256" key="2">
    <source>
        <dbReference type="PROSITE-ProRule" id="PRU00169"/>
    </source>
</evidence>
<reference evidence="4 5" key="1">
    <citation type="journal article" date="2016" name="Nat. Commun.">
        <title>Thousands of microbial genomes shed light on interconnected biogeochemical processes in an aquifer system.</title>
        <authorList>
            <person name="Anantharaman K."/>
            <person name="Brown C.T."/>
            <person name="Hug L.A."/>
            <person name="Sharon I."/>
            <person name="Castelle C.J."/>
            <person name="Probst A.J."/>
            <person name="Thomas B.C."/>
            <person name="Singh A."/>
            <person name="Wilkins M.J."/>
            <person name="Karaoz U."/>
            <person name="Brodie E.L."/>
            <person name="Williams K.H."/>
            <person name="Hubbard S.S."/>
            <person name="Banfield J.F."/>
        </authorList>
    </citation>
    <scope>NUCLEOTIDE SEQUENCE [LARGE SCALE GENOMIC DNA]</scope>
</reference>
<dbReference type="PANTHER" id="PTHR44591">
    <property type="entry name" value="STRESS RESPONSE REGULATOR PROTEIN 1"/>
    <property type="match status" value="1"/>
</dbReference>
<evidence type="ECO:0000313" key="4">
    <source>
        <dbReference type="EMBL" id="OGE72731.1"/>
    </source>
</evidence>
<evidence type="ECO:0000313" key="5">
    <source>
        <dbReference type="Proteomes" id="UP000177057"/>
    </source>
</evidence>
<evidence type="ECO:0000259" key="3">
    <source>
        <dbReference type="PROSITE" id="PS50110"/>
    </source>
</evidence>